<gene>
    <name evidence="1" type="ORF">ACFQY8_02400</name>
</gene>
<dbReference type="EMBL" id="JBHTHQ010000012">
    <property type="protein sequence ID" value="MFD0704601.1"/>
    <property type="molecule type" value="Genomic_DNA"/>
</dbReference>
<comment type="caution">
    <text evidence="1">The sequence shown here is derived from an EMBL/GenBank/DDBJ whole genome shotgun (WGS) entry which is preliminary data.</text>
</comment>
<reference evidence="2" key="1">
    <citation type="journal article" date="2019" name="Int. J. Syst. Evol. Microbiol.">
        <title>The Global Catalogue of Microorganisms (GCM) 10K type strain sequencing project: providing services to taxonomists for standard genome sequencing and annotation.</title>
        <authorList>
            <consortium name="The Broad Institute Genomics Platform"/>
            <consortium name="The Broad Institute Genome Sequencing Center for Infectious Disease"/>
            <person name="Wu L."/>
            <person name="Ma J."/>
        </authorList>
    </citation>
    <scope>NUCLEOTIDE SEQUENCE [LARGE SCALE GENOMIC DNA]</scope>
    <source>
        <strain evidence="2">CCM 8604</strain>
    </source>
</reference>
<evidence type="ECO:0000313" key="2">
    <source>
        <dbReference type="Proteomes" id="UP001597036"/>
    </source>
</evidence>
<evidence type="ECO:0000313" key="1">
    <source>
        <dbReference type="EMBL" id="MFD0704601.1"/>
    </source>
</evidence>
<protein>
    <submittedName>
        <fullName evidence="1">Uncharacterized protein</fullName>
    </submittedName>
</protein>
<organism evidence="1 2">
    <name type="scientific">Alloscardovia venturai</name>
    <dbReference type="NCBI Taxonomy" id="1769421"/>
    <lineage>
        <taxon>Bacteria</taxon>
        <taxon>Bacillati</taxon>
        <taxon>Actinomycetota</taxon>
        <taxon>Actinomycetes</taxon>
        <taxon>Bifidobacteriales</taxon>
        <taxon>Bifidobacteriaceae</taxon>
        <taxon>Alloscardovia</taxon>
    </lineage>
</organism>
<proteinExistence type="predicted"/>
<name>A0ABW2Y7N1_9BIFI</name>
<dbReference type="RefSeq" id="WP_377938228.1">
    <property type="nucleotide sequence ID" value="NZ_JBHTHQ010000012.1"/>
</dbReference>
<accession>A0ABW2Y7N1</accession>
<sequence length="108" mass="12378">MTNKRENAYTGDYTSQNHFDDYSLAKQSERQAALGFVNNHYAQILIQQRDLLIADYRAAVVSALRAERERLQAVSNLFDETWKGEAEKSVKKKVKEQVATLDKAISRL</sequence>
<dbReference type="Proteomes" id="UP001597036">
    <property type="component" value="Unassembled WGS sequence"/>
</dbReference>
<keyword evidence="2" id="KW-1185">Reference proteome</keyword>